<dbReference type="RefSeq" id="WP_140592798.1">
    <property type="nucleotide sequence ID" value="NZ_VFWZ01000003.1"/>
</dbReference>
<evidence type="ECO:0000313" key="2">
    <source>
        <dbReference type="Proteomes" id="UP000315540"/>
    </source>
</evidence>
<dbReference type="Proteomes" id="UP000315540">
    <property type="component" value="Unassembled WGS sequence"/>
</dbReference>
<comment type="caution">
    <text evidence="1">The sequence shown here is derived from an EMBL/GenBank/DDBJ whole genome shotgun (WGS) entry which is preliminary data.</text>
</comment>
<gene>
    <name evidence="1" type="ORF">FHK87_11080</name>
</gene>
<sequence>MRFFNVTLQWGETALYSAGERRIRKVHWDYPTLPDVNDTIRVMDFLKKCKDNDTFACTPQEYFMYQNQKRCIFEWVQQEHFWTVEHRSWELEDIGIIPAYIITDIGYNG</sequence>
<organism evidence="1 2">
    <name type="scientific">Aquimarina algicola</name>
    <dbReference type="NCBI Taxonomy" id="2589995"/>
    <lineage>
        <taxon>Bacteria</taxon>
        <taxon>Pseudomonadati</taxon>
        <taxon>Bacteroidota</taxon>
        <taxon>Flavobacteriia</taxon>
        <taxon>Flavobacteriales</taxon>
        <taxon>Flavobacteriaceae</taxon>
        <taxon>Aquimarina</taxon>
    </lineage>
</organism>
<accession>A0A504J5N0</accession>
<name>A0A504J5N0_9FLAO</name>
<proteinExistence type="predicted"/>
<dbReference type="OrthoDB" id="9992544at2"/>
<evidence type="ECO:0000313" key="1">
    <source>
        <dbReference type="EMBL" id="TPN85824.1"/>
    </source>
</evidence>
<protein>
    <submittedName>
        <fullName evidence="1">Uncharacterized protein</fullName>
    </submittedName>
</protein>
<reference evidence="1 2" key="1">
    <citation type="submission" date="2019-06" db="EMBL/GenBank/DDBJ databases">
        <authorList>
            <person name="Meng X."/>
        </authorList>
    </citation>
    <scope>NUCLEOTIDE SEQUENCE [LARGE SCALE GENOMIC DNA]</scope>
    <source>
        <strain evidence="1 2">M625</strain>
    </source>
</reference>
<dbReference type="EMBL" id="VFWZ01000003">
    <property type="protein sequence ID" value="TPN85824.1"/>
    <property type="molecule type" value="Genomic_DNA"/>
</dbReference>
<dbReference type="AlphaFoldDB" id="A0A504J5N0"/>
<keyword evidence="2" id="KW-1185">Reference proteome</keyword>